<dbReference type="EMBL" id="SOEC01000010">
    <property type="protein sequence ID" value="TDX28327.1"/>
    <property type="molecule type" value="Genomic_DNA"/>
</dbReference>
<accession>A0A4R8FZZ6</accession>
<evidence type="ECO:0000313" key="2">
    <source>
        <dbReference type="Proteomes" id="UP000294489"/>
    </source>
</evidence>
<name>A0A4R8FZZ6_9GAMM</name>
<protein>
    <submittedName>
        <fullName evidence="1">Uncharacterized protein</fullName>
    </submittedName>
</protein>
<dbReference type="Proteomes" id="UP000294489">
    <property type="component" value="Unassembled WGS sequence"/>
</dbReference>
<dbReference type="OrthoDB" id="8592743at2"/>
<dbReference type="RefSeq" id="WP_134018187.1">
    <property type="nucleotide sequence ID" value="NZ_SOEC01000010.1"/>
</dbReference>
<organism evidence="1 2">
    <name type="scientific">Modicisalibacter xianhensis</name>
    <dbReference type="NCBI Taxonomy" id="442341"/>
    <lineage>
        <taxon>Bacteria</taxon>
        <taxon>Pseudomonadati</taxon>
        <taxon>Pseudomonadota</taxon>
        <taxon>Gammaproteobacteria</taxon>
        <taxon>Oceanospirillales</taxon>
        <taxon>Halomonadaceae</taxon>
        <taxon>Modicisalibacter</taxon>
    </lineage>
</organism>
<gene>
    <name evidence="1" type="ORF">DFO67_11027</name>
</gene>
<proteinExistence type="predicted"/>
<comment type="caution">
    <text evidence="1">The sequence shown here is derived from an EMBL/GenBank/DDBJ whole genome shotgun (WGS) entry which is preliminary data.</text>
</comment>
<evidence type="ECO:0000313" key="1">
    <source>
        <dbReference type="EMBL" id="TDX28327.1"/>
    </source>
</evidence>
<reference evidence="1 2" key="1">
    <citation type="submission" date="2019-03" db="EMBL/GenBank/DDBJ databases">
        <title>Freshwater and sediment microbial communities from various areas in North America, analyzing microbe dynamics in response to fracking.</title>
        <authorList>
            <person name="Lamendella R."/>
        </authorList>
    </citation>
    <scope>NUCLEOTIDE SEQUENCE [LARGE SCALE GENOMIC DNA]</scope>
    <source>
        <strain evidence="1 2">6_TX</strain>
    </source>
</reference>
<sequence>MYEFDHDSLSGSDMQDFLGCLDEYEVVTDSRNKERLVPSRHAWMRWLIEADNQLRALGKSNRYLYSETLIQPVSWGSDQVRLASHPLLTRLEDLLADLLTLFGNNAFGQHYAPSPYIDRFLRSFQDCVYLHEAIFNGAPVMTRERAEWAVEDLNERLRAWYHQLSLPDFTYECQRVHRNSRDNLKRL</sequence>
<dbReference type="AlphaFoldDB" id="A0A4R8FZZ6"/>